<feature type="compositionally biased region" description="Basic and acidic residues" evidence="10">
    <location>
        <begin position="520"/>
        <end position="536"/>
    </location>
</feature>
<dbReference type="AlphaFoldDB" id="A0A6P8Y329"/>
<dbReference type="GO" id="GO:0005975">
    <property type="term" value="P:carbohydrate metabolic process"/>
    <property type="evidence" value="ECO:0007669"/>
    <property type="project" value="InterPro"/>
</dbReference>
<dbReference type="Gene3D" id="3.20.20.80">
    <property type="entry name" value="Glycosidases"/>
    <property type="match status" value="1"/>
</dbReference>
<sequence length="536" mass="59364">MAAAPVSVLLLALLLQTAKAARAELGDGDRTFPTGFVFGCATASYQVEGAWNESGKGENIWDRLVHEHPDSVADRSNGDVACDSYHKYKEDVSLLKDLGMDVYRFSISWSRILPNGMVGNLNRAGVDYYNNLITELLSKSIQPMVTLYHWDLPQPLQDLGGWPNPLLADYYVDYADLAFGLFGDRVKLWLTFNEPYETCVSGYGSGHNAPDLDLDGVGDYLCAHTVLRAHAAAYRLYHRKHAASQKGRVGITLNSEWFEARNASSEEDGLARERAQQFKLGWFAHPIFSEVGDYPPVMRERVMANSLAQGLSRSRLPTFSAAQVAALRGSADFFGLNHYSTYLTSSAAPGGDKAPAASSSFSRSSDAAVQFEQDPSWPGSASTWLKVVPWGFRRLLVWVRDAYGNPPVIVTENGFSSAGSDLNDTARTAYHSLYLEQLLKAVHEDKCNVSGYIAWSLLDNFEWNDGYTARFGLYHVDFADASRPRTPKGSTGLFKTITKTRRLPALPPHTHQSHQSHQSRHTDDRNEIHGSDARVV</sequence>
<keyword evidence="6 9" id="KW-0326">Glycosidase</keyword>
<dbReference type="GO" id="GO:0008422">
    <property type="term" value="F:beta-glucosidase activity"/>
    <property type="evidence" value="ECO:0007669"/>
    <property type="project" value="TreeGrafter"/>
</dbReference>
<dbReference type="PROSITE" id="PS00572">
    <property type="entry name" value="GLYCOSYL_HYDROL_F1_1"/>
    <property type="match status" value="1"/>
</dbReference>
<proteinExistence type="inferred from homology"/>
<dbReference type="RefSeq" id="XP_034230730.1">
    <property type="nucleotide sequence ID" value="XM_034374839.1"/>
</dbReference>
<feature type="signal peptide" evidence="11">
    <location>
        <begin position="1"/>
        <end position="20"/>
    </location>
</feature>
<feature type="active site" description="Nucleophile" evidence="7">
    <location>
        <position position="412"/>
    </location>
</feature>
<keyword evidence="11" id="KW-0732">Signal</keyword>
<dbReference type="PROSITE" id="PS00653">
    <property type="entry name" value="GLYCOSYL_HYDROL_F1_2"/>
    <property type="match status" value="1"/>
</dbReference>
<evidence type="ECO:0000256" key="7">
    <source>
        <dbReference type="PROSITE-ProRule" id="PRU10055"/>
    </source>
</evidence>
<keyword evidence="5" id="KW-0325">Glycoprotein</keyword>
<evidence type="ECO:0000256" key="11">
    <source>
        <dbReference type="SAM" id="SignalP"/>
    </source>
</evidence>
<keyword evidence="12" id="KW-1185">Reference proteome</keyword>
<organism evidence="13">
    <name type="scientific">Thrips palmi</name>
    <name type="common">Melon thrips</name>
    <dbReference type="NCBI Taxonomy" id="161013"/>
    <lineage>
        <taxon>Eukaryota</taxon>
        <taxon>Metazoa</taxon>
        <taxon>Ecdysozoa</taxon>
        <taxon>Arthropoda</taxon>
        <taxon>Hexapoda</taxon>
        <taxon>Insecta</taxon>
        <taxon>Pterygota</taxon>
        <taxon>Neoptera</taxon>
        <taxon>Paraneoptera</taxon>
        <taxon>Thysanoptera</taxon>
        <taxon>Terebrantia</taxon>
        <taxon>Thripoidea</taxon>
        <taxon>Thripidae</taxon>
        <taxon>Thrips</taxon>
    </lineage>
</organism>
<feature type="region of interest" description="Disordered" evidence="10">
    <location>
        <begin position="501"/>
        <end position="536"/>
    </location>
</feature>
<dbReference type="PRINTS" id="PR00131">
    <property type="entry name" value="GLHYDRLASE1"/>
</dbReference>
<accession>A0A6P8Y329</accession>
<evidence type="ECO:0000313" key="13">
    <source>
        <dbReference type="RefSeq" id="XP_034230730.1"/>
    </source>
</evidence>
<evidence type="ECO:0000256" key="6">
    <source>
        <dbReference type="ARBA" id="ARBA00023295"/>
    </source>
</evidence>
<evidence type="ECO:0000256" key="2">
    <source>
        <dbReference type="ARBA" id="ARBA00011738"/>
    </source>
</evidence>
<evidence type="ECO:0000256" key="3">
    <source>
        <dbReference type="ARBA" id="ARBA00012744"/>
    </source>
</evidence>
<reference evidence="13" key="1">
    <citation type="submission" date="2025-08" db="UniProtKB">
        <authorList>
            <consortium name="RefSeq"/>
        </authorList>
    </citation>
    <scope>IDENTIFICATION</scope>
    <source>
        <tissue evidence="13">Total insect</tissue>
    </source>
</reference>
<protein>
    <recommendedName>
        <fullName evidence="3">beta-glucosidase</fullName>
        <ecNumber evidence="3">3.2.1.21</ecNumber>
    </recommendedName>
</protein>
<keyword evidence="4 9" id="KW-0378">Hydrolase</keyword>
<comment type="similarity">
    <text evidence="1 8">Belongs to the glycosyl hydrolase 1 family.</text>
</comment>
<dbReference type="PANTHER" id="PTHR10353:SF36">
    <property type="entry name" value="LP05116P"/>
    <property type="match status" value="1"/>
</dbReference>
<evidence type="ECO:0000256" key="1">
    <source>
        <dbReference type="ARBA" id="ARBA00010838"/>
    </source>
</evidence>
<dbReference type="FunCoup" id="A0A6P8Y329">
    <property type="interactions" value="2"/>
</dbReference>
<evidence type="ECO:0000256" key="8">
    <source>
        <dbReference type="RuleBase" id="RU003690"/>
    </source>
</evidence>
<dbReference type="InterPro" id="IPR033132">
    <property type="entry name" value="GH_1_N_CS"/>
</dbReference>
<dbReference type="KEGG" id="tpal:117639302"/>
<feature type="chain" id="PRO_5027732959" description="beta-glucosidase" evidence="11">
    <location>
        <begin position="21"/>
        <end position="536"/>
    </location>
</feature>
<name>A0A6P8Y329_THRPL</name>
<dbReference type="InterPro" id="IPR018120">
    <property type="entry name" value="Glyco_hydro_1_AS"/>
</dbReference>
<dbReference type="OrthoDB" id="65569at2759"/>
<evidence type="ECO:0000313" key="12">
    <source>
        <dbReference type="Proteomes" id="UP000515158"/>
    </source>
</evidence>
<dbReference type="PANTHER" id="PTHR10353">
    <property type="entry name" value="GLYCOSYL HYDROLASE"/>
    <property type="match status" value="1"/>
</dbReference>
<evidence type="ECO:0000256" key="10">
    <source>
        <dbReference type="SAM" id="MobiDB-lite"/>
    </source>
</evidence>
<dbReference type="FunFam" id="3.20.20.80:FF:000013">
    <property type="entry name" value="lactase-phlorizin hydrolase"/>
    <property type="match status" value="1"/>
</dbReference>
<dbReference type="InterPro" id="IPR001360">
    <property type="entry name" value="Glyco_hydro_1"/>
</dbReference>
<dbReference type="EC" id="3.2.1.21" evidence="3"/>
<gene>
    <name evidence="13" type="primary">LOC117639302</name>
</gene>
<evidence type="ECO:0000256" key="9">
    <source>
        <dbReference type="RuleBase" id="RU004468"/>
    </source>
</evidence>
<dbReference type="SUPFAM" id="SSF51445">
    <property type="entry name" value="(Trans)glycosidases"/>
    <property type="match status" value="1"/>
</dbReference>
<dbReference type="InParanoid" id="A0A6P8Y329"/>
<dbReference type="Pfam" id="PF00232">
    <property type="entry name" value="Glyco_hydro_1"/>
    <property type="match status" value="1"/>
</dbReference>
<dbReference type="InterPro" id="IPR017853">
    <property type="entry name" value="GH"/>
</dbReference>
<evidence type="ECO:0000256" key="4">
    <source>
        <dbReference type="ARBA" id="ARBA00022801"/>
    </source>
</evidence>
<dbReference type="Proteomes" id="UP000515158">
    <property type="component" value="Unplaced"/>
</dbReference>
<comment type="subunit">
    <text evidence="2">Homodimer.</text>
</comment>
<dbReference type="GeneID" id="117639302"/>
<evidence type="ECO:0000256" key="5">
    <source>
        <dbReference type="ARBA" id="ARBA00023180"/>
    </source>
</evidence>